<dbReference type="Pfam" id="PF13289">
    <property type="entry name" value="SIR2_2"/>
    <property type="match status" value="1"/>
</dbReference>
<evidence type="ECO:0000313" key="2">
    <source>
        <dbReference type="Proteomes" id="UP000585507"/>
    </source>
</evidence>
<gene>
    <name evidence="1" type="ORF">GGD55_003144</name>
</gene>
<organism evidence="1 2">
    <name type="scientific">Rhizobium giardinii</name>
    <dbReference type="NCBI Taxonomy" id="56731"/>
    <lineage>
        <taxon>Bacteria</taxon>
        <taxon>Pseudomonadati</taxon>
        <taxon>Pseudomonadota</taxon>
        <taxon>Alphaproteobacteria</taxon>
        <taxon>Hyphomicrobiales</taxon>
        <taxon>Rhizobiaceae</taxon>
        <taxon>Rhizobium/Agrobacterium group</taxon>
        <taxon>Rhizobium</taxon>
    </lineage>
</organism>
<accession>A0A7W8UBN7</accession>
<dbReference type="EMBL" id="JACHBK010000006">
    <property type="protein sequence ID" value="MBB5536437.1"/>
    <property type="molecule type" value="Genomic_DNA"/>
</dbReference>
<reference evidence="1 2" key="1">
    <citation type="submission" date="2020-08" db="EMBL/GenBank/DDBJ databases">
        <title>Genomic Encyclopedia of Type Strains, Phase IV (KMG-V): Genome sequencing to study the core and pangenomes of soil and plant-associated prokaryotes.</title>
        <authorList>
            <person name="Whitman W."/>
        </authorList>
    </citation>
    <scope>NUCLEOTIDE SEQUENCE [LARGE SCALE GENOMIC DNA]</scope>
    <source>
        <strain evidence="1 2">SEMIA 4084</strain>
    </source>
</reference>
<dbReference type="Proteomes" id="UP000585507">
    <property type="component" value="Unassembled WGS sequence"/>
</dbReference>
<keyword evidence="2" id="KW-1185">Reference proteome</keyword>
<dbReference type="AlphaFoldDB" id="A0A7W8UBN7"/>
<proteinExistence type="predicted"/>
<name>A0A7W8UBN7_9HYPH</name>
<sequence length="423" mass="47214">MGYWDVLLASADNLRLFNPVKGWVQFADQVDGDGKTISFGANRDIDLALSVAMNASNLMVLTGAGASFCAKNPAQGAPTAPGMSDLWTAVEAAATKETFQEVIDLIPKAKATDTNIEKLLTQCKIYVELFNNESSKKIQTFIETAEKAISKRVSFVSNDTDIKAHGAIIRKIARRGVRKPRAKFFTTNYDLCFEYAARAQRFTIIDGFSHAMPQIYDRGHFSHDIVRRENAKEGPDYIENVFHLYKLHGSIDWKRRGADIVRAEGSEPPLLIFPRDSKYQEAFEPPYLDMMGAFQSSLREPDTALIVSGFGFNDDHLSKPVMAALEANMSLKLIVCDVAFLRDDVLEKGDHTVAVESPVREHVSGYFERFKHLARIGDQRITLLSGRFEDLALAIPDLVAQTERERHLDRMQAARGFGDGVQS</sequence>
<evidence type="ECO:0000313" key="1">
    <source>
        <dbReference type="EMBL" id="MBB5536437.1"/>
    </source>
</evidence>
<comment type="caution">
    <text evidence="1">The sequence shown here is derived from an EMBL/GenBank/DDBJ whole genome shotgun (WGS) entry which is preliminary data.</text>
</comment>
<dbReference type="RefSeq" id="WP_018327612.1">
    <property type="nucleotide sequence ID" value="NZ_JACHBK010000006.1"/>
</dbReference>
<evidence type="ECO:0008006" key="3">
    <source>
        <dbReference type="Google" id="ProtNLM"/>
    </source>
</evidence>
<protein>
    <recommendedName>
        <fullName evidence="3">SIR2 family protein</fullName>
    </recommendedName>
</protein>